<protein>
    <recommendedName>
        <fullName evidence="3">Tail assembly chaperone</fullName>
    </recommendedName>
</protein>
<dbReference type="EMBL" id="MG793454">
    <property type="protein sequence ID" value="AUV61983.1"/>
    <property type="molecule type" value="Genomic_DNA"/>
</dbReference>
<evidence type="ECO:0008006" key="3">
    <source>
        <dbReference type="Google" id="ProtNLM"/>
    </source>
</evidence>
<reference evidence="1" key="1">
    <citation type="submission" date="2018-04" db="EMBL/GenBank/DDBJ databases">
        <title>Biology of a Novel Mycobacteriophage, SWU2, Isolated from Chinese Soil.</title>
        <authorList>
            <person name="Li C."/>
            <person name="Gu Y."/>
        </authorList>
    </citation>
    <scope>NUCLEOTIDE SEQUENCE</scope>
</reference>
<organism evidence="1 2">
    <name type="scientific">Mycobacterium phage SWU2</name>
    <dbReference type="NCBI Taxonomy" id="2077150"/>
    <lineage>
        <taxon>Viruses</taxon>
        <taxon>Duplodnaviria</taxon>
        <taxon>Heunggongvirae</taxon>
        <taxon>Uroviricota</taxon>
        <taxon>Caudoviricetes</taxon>
        <taxon>Timshelvirus</taxon>
        <taxon>Timshelvirus SWU2</taxon>
    </lineage>
</organism>
<dbReference type="InterPro" id="IPR020132">
    <property type="entry name" value="Gp24/Gp25"/>
</dbReference>
<dbReference type="Pfam" id="PF17388">
    <property type="entry name" value="GP24_25"/>
    <property type="match status" value="1"/>
</dbReference>
<proteinExistence type="predicted"/>
<keyword evidence="2" id="KW-1185">Reference proteome</keyword>
<gene>
    <name evidence="1" type="ORF">JX_gp24</name>
</gene>
<sequence length="120" mass="13557">MSNVFTLDAMRAEAREKFAPVVIELSDDTNVELTSFLKLTKEDRKTVKASLESLNKIDEDDESDEAVDNVVEIISKIFSIIANKPSKLLRALEDDEPEVKLSMMTRILQSWLERAQVGEA</sequence>
<accession>A0A2K9VI12</accession>
<evidence type="ECO:0000313" key="2">
    <source>
        <dbReference type="Proteomes" id="UP000240744"/>
    </source>
</evidence>
<evidence type="ECO:0000313" key="1">
    <source>
        <dbReference type="EMBL" id="AUV61983.1"/>
    </source>
</evidence>
<dbReference type="Proteomes" id="UP000240744">
    <property type="component" value="Segment"/>
</dbReference>
<name>A0A2K9VI12_9CAUD</name>